<accession>A0A1J5QLE9</accession>
<comment type="caution">
    <text evidence="1">The sequence shown here is derived from an EMBL/GenBank/DDBJ whole genome shotgun (WGS) entry which is preliminary data.</text>
</comment>
<name>A0A1J5QLE9_9ZZZZ</name>
<dbReference type="EMBL" id="MLJW01001419">
    <property type="protein sequence ID" value="OIQ78339.1"/>
    <property type="molecule type" value="Genomic_DNA"/>
</dbReference>
<sequence>MAKIGNRQLALKPQDLYVLLALLSRGKRTATYPELADQTGLAISAVHGAIKRAAAARLLMFEDRRPAILKPQLKEFLISGAKYAFPPVWGALSRGVPTGYAAPPLNGIIAPSTDPVPVWPCAKGSARGLSLAPLYPSVPEAALRDEKLYALLTLFDAIRSGQARERNAARDFLEVYFK</sequence>
<protein>
    <submittedName>
        <fullName evidence="1">Uncharacterized protein</fullName>
    </submittedName>
</protein>
<gene>
    <name evidence="1" type="ORF">GALL_399550</name>
</gene>
<organism evidence="1">
    <name type="scientific">mine drainage metagenome</name>
    <dbReference type="NCBI Taxonomy" id="410659"/>
    <lineage>
        <taxon>unclassified sequences</taxon>
        <taxon>metagenomes</taxon>
        <taxon>ecological metagenomes</taxon>
    </lineage>
</organism>
<dbReference type="AlphaFoldDB" id="A0A1J5QLE9"/>
<proteinExistence type="predicted"/>
<evidence type="ECO:0000313" key="1">
    <source>
        <dbReference type="EMBL" id="OIQ78339.1"/>
    </source>
</evidence>
<reference evidence="1" key="1">
    <citation type="submission" date="2016-10" db="EMBL/GenBank/DDBJ databases">
        <title>Sequence of Gallionella enrichment culture.</title>
        <authorList>
            <person name="Poehlein A."/>
            <person name="Muehling M."/>
            <person name="Daniel R."/>
        </authorList>
    </citation>
    <scope>NUCLEOTIDE SEQUENCE</scope>
</reference>